<name>A0A545TJ70_9GAMM</name>
<dbReference type="GO" id="GO:0005829">
    <property type="term" value="C:cytosol"/>
    <property type="evidence" value="ECO:0007669"/>
    <property type="project" value="TreeGrafter"/>
</dbReference>
<comment type="similarity">
    <text evidence="1">Belongs to the HipA Ser/Thr kinase family.</text>
</comment>
<dbReference type="RefSeq" id="WP_142940832.1">
    <property type="nucleotide sequence ID" value="NZ_VIKR01000001.1"/>
</dbReference>
<feature type="domain" description="HipA-like C-terminal" evidence="5">
    <location>
        <begin position="171"/>
        <end position="408"/>
    </location>
</feature>
<reference evidence="7 8" key="1">
    <citation type="submission" date="2019-06" db="EMBL/GenBank/DDBJ databases">
        <title>Draft genome of Aliikangiella marina GYP-15.</title>
        <authorList>
            <person name="Wang G."/>
        </authorList>
    </citation>
    <scope>NUCLEOTIDE SEQUENCE [LARGE SCALE GENOMIC DNA]</scope>
    <source>
        <strain evidence="7 8">GYP-15</strain>
    </source>
</reference>
<dbReference type="PANTHER" id="PTHR37419">
    <property type="entry name" value="SERINE/THREONINE-PROTEIN KINASE TOXIN HIPA"/>
    <property type="match status" value="1"/>
</dbReference>
<evidence type="ECO:0000256" key="2">
    <source>
        <dbReference type="ARBA" id="ARBA00022679"/>
    </source>
</evidence>
<dbReference type="PANTHER" id="PTHR37419:SF8">
    <property type="entry name" value="TOXIN YJJJ"/>
    <property type="match status" value="1"/>
</dbReference>
<evidence type="ECO:0000256" key="4">
    <source>
        <dbReference type="SAM" id="Coils"/>
    </source>
</evidence>
<dbReference type="AlphaFoldDB" id="A0A545TJ70"/>
<evidence type="ECO:0000259" key="5">
    <source>
        <dbReference type="Pfam" id="PF07804"/>
    </source>
</evidence>
<evidence type="ECO:0000256" key="1">
    <source>
        <dbReference type="ARBA" id="ARBA00010164"/>
    </source>
</evidence>
<feature type="coiled-coil region" evidence="4">
    <location>
        <begin position="132"/>
        <end position="159"/>
    </location>
</feature>
<evidence type="ECO:0000256" key="3">
    <source>
        <dbReference type="ARBA" id="ARBA00022777"/>
    </source>
</evidence>
<dbReference type="InterPro" id="IPR052028">
    <property type="entry name" value="HipA_Ser/Thr_kinase"/>
</dbReference>
<protein>
    <submittedName>
        <fullName evidence="7">Type II toxin-antitoxin system HipA family toxin</fullName>
    </submittedName>
</protein>
<dbReference type="EMBL" id="VIKR01000001">
    <property type="protein sequence ID" value="TQV77258.1"/>
    <property type="molecule type" value="Genomic_DNA"/>
</dbReference>
<evidence type="ECO:0000259" key="6">
    <source>
        <dbReference type="Pfam" id="PF13657"/>
    </source>
</evidence>
<comment type="caution">
    <text evidence="7">The sequence shown here is derived from an EMBL/GenBank/DDBJ whole genome shotgun (WGS) entry which is preliminary data.</text>
</comment>
<dbReference type="InterPro" id="IPR012893">
    <property type="entry name" value="HipA-like_C"/>
</dbReference>
<evidence type="ECO:0000313" key="7">
    <source>
        <dbReference type="EMBL" id="TQV77258.1"/>
    </source>
</evidence>
<organism evidence="7 8">
    <name type="scientific">Aliikangiella marina</name>
    <dbReference type="NCBI Taxonomy" id="1712262"/>
    <lineage>
        <taxon>Bacteria</taxon>
        <taxon>Pseudomonadati</taxon>
        <taxon>Pseudomonadota</taxon>
        <taxon>Gammaproteobacteria</taxon>
        <taxon>Oceanospirillales</taxon>
        <taxon>Pleioneaceae</taxon>
        <taxon>Aliikangiella</taxon>
    </lineage>
</organism>
<keyword evidence="3" id="KW-0418">Kinase</keyword>
<proteinExistence type="inferred from homology"/>
<gene>
    <name evidence="7" type="ORF">FLL45_04750</name>
</gene>
<feature type="domain" description="HipA N-terminal subdomain 1" evidence="6">
    <location>
        <begin position="6"/>
        <end position="116"/>
    </location>
</feature>
<dbReference type="Gene3D" id="1.10.1070.20">
    <property type="match status" value="1"/>
</dbReference>
<dbReference type="GO" id="GO:0004674">
    <property type="term" value="F:protein serine/threonine kinase activity"/>
    <property type="evidence" value="ECO:0007669"/>
    <property type="project" value="TreeGrafter"/>
</dbReference>
<keyword evidence="8" id="KW-1185">Reference proteome</keyword>
<sequence length="440" mass="49487">MENIAEVKLWGDQVGALAYDPSSGLTTFEYSPVWRKKSIQISPIHMPLSAQKYQFPELSYETYKGLPAIFADALPDDFGNAVINAWLARQGRDPASFTSVERLLYTGSRGMGALEFAPAIRDQKKDTPPLEIDSLVNVAQQVLDERAQANQKINQLDSQENDLSAILQVGTSAGGARAKAIVAVNADRTEIRSGQVDAGQGFEHYLLKLDGVEEHKTSSETFGDPQGFGRMEYAYYLMAKDAGLNMSHCELLVEGKRAHFLTKRFDRIGNKKLHYASLCAMDHADYKKPGIYSYEQLLMVARQLSLPRQDAVEIFRRMVFNIVARNHDDHPKNFGFLLAPGSSQWRLSPAFDVAFSYKPDSPWVNSHQLTLNAKRDNFNRDDLIQFSNLINNFRESPKVISQVVEAVENWPFYAKKAQVFPQLTDTVASNLRVGNGFHWI</sequence>
<dbReference type="Pfam" id="PF13657">
    <property type="entry name" value="Couple_hipA"/>
    <property type="match status" value="1"/>
</dbReference>
<evidence type="ECO:0000313" key="8">
    <source>
        <dbReference type="Proteomes" id="UP000317839"/>
    </source>
</evidence>
<dbReference type="Proteomes" id="UP000317839">
    <property type="component" value="Unassembled WGS sequence"/>
</dbReference>
<keyword evidence="4" id="KW-0175">Coiled coil</keyword>
<dbReference type="Pfam" id="PF07804">
    <property type="entry name" value="HipA_C"/>
    <property type="match status" value="1"/>
</dbReference>
<accession>A0A545TJ70</accession>
<dbReference type="InterPro" id="IPR017508">
    <property type="entry name" value="HipA_N1"/>
</dbReference>
<dbReference type="OrthoDB" id="9805913at2"/>
<keyword evidence="2" id="KW-0808">Transferase</keyword>